<evidence type="ECO:0000256" key="1">
    <source>
        <dbReference type="ARBA" id="ARBA00022741"/>
    </source>
</evidence>
<dbReference type="InterPro" id="IPR027417">
    <property type="entry name" value="P-loop_NTPase"/>
</dbReference>
<dbReference type="Proteomes" id="UP000642284">
    <property type="component" value="Unassembled WGS sequence"/>
</dbReference>
<comment type="caution">
    <text evidence="4">The sequence shown here is derived from an EMBL/GenBank/DDBJ whole genome shotgun (WGS) entry which is preliminary data.</text>
</comment>
<dbReference type="Pfam" id="PF05729">
    <property type="entry name" value="NACHT"/>
    <property type="match status" value="1"/>
</dbReference>
<evidence type="ECO:0000259" key="3">
    <source>
        <dbReference type="PROSITE" id="PS50837"/>
    </source>
</evidence>
<dbReference type="Gene3D" id="3.80.10.10">
    <property type="entry name" value="Ribonuclease Inhibitor"/>
    <property type="match status" value="1"/>
</dbReference>
<organism evidence="4 5">
    <name type="scientific">Streptomyces polyasparticus</name>
    <dbReference type="NCBI Taxonomy" id="2767826"/>
    <lineage>
        <taxon>Bacteria</taxon>
        <taxon>Bacillati</taxon>
        <taxon>Actinomycetota</taxon>
        <taxon>Actinomycetes</taxon>
        <taxon>Kitasatosporales</taxon>
        <taxon>Streptomycetaceae</taxon>
        <taxon>Streptomyces</taxon>
    </lineage>
</organism>
<dbReference type="InterPro" id="IPR032675">
    <property type="entry name" value="LRR_dom_sf"/>
</dbReference>
<evidence type="ECO:0000256" key="2">
    <source>
        <dbReference type="ARBA" id="ARBA00022840"/>
    </source>
</evidence>
<protein>
    <submittedName>
        <fullName evidence="4">NACHT domain-containing protein</fullName>
    </submittedName>
</protein>
<dbReference type="InterPro" id="IPR054547">
    <property type="entry name" value="NNH1"/>
</dbReference>
<gene>
    <name evidence="4" type="ORF">H9Y04_36015</name>
</gene>
<evidence type="ECO:0000313" key="4">
    <source>
        <dbReference type="EMBL" id="MBC9717952.1"/>
    </source>
</evidence>
<dbReference type="RefSeq" id="WP_187818386.1">
    <property type="nucleotide sequence ID" value="NZ_JACTVJ010000022.1"/>
</dbReference>
<dbReference type="PANTHER" id="PTHR46844:SF1">
    <property type="entry name" value="SLR5058 PROTEIN"/>
    <property type="match status" value="1"/>
</dbReference>
<accession>A0ABR7SR16</accession>
<name>A0ABR7SR16_9ACTN</name>
<dbReference type="SUPFAM" id="SSF52540">
    <property type="entry name" value="P-loop containing nucleoside triphosphate hydrolases"/>
    <property type="match status" value="1"/>
</dbReference>
<keyword evidence="5" id="KW-1185">Reference proteome</keyword>
<evidence type="ECO:0000313" key="5">
    <source>
        <dbReference type="Proteomes" id="UP000642284"/>
    </source>
</evidence>
<dbReference type="EMBL" id="JACTVJ010000022">
    <property type="protein sequence ID" value="MBC9717952.1"/>
    <property type="molecule type" value="Genomic_DNA"/>
</dbReference>
<reference evidence="4 5" key="1">
    <citation type="submission" date="2020-08" db="EMBL/GenBank/DDBJ databases">
        <title>Genemic of Streptomyces polyaspartic.</title>
        <authorList>
            <person name="Liu W."/>
        </authorList>
    </citation>
    <scope>NUCLEOTIDE SEQUENCE [LARGE SCALE GENOMIC DNA]</scope>
    <source>
        <strain evidence="4 5">TRM66268-LWL</strain>
    </source>
</reference>
<sequence length="1057" mass="116292">MVDPVMVGIRVASSAVAPLVRKLFAQPGPGAALTEKPVRVSSLVTFKGEQRTLGPEELKRLVRELVRRTGGRNAPDELDAVADVLERTLYALGDLDLDDVQAVHLGHEALARRLRVESGGERLVTHLSQDATDLYSRLVDSACLNILHFFTQRSPFVARTLVEQSRQLRELIERTDVLIERLGSQSAIDAGFEERYATYIAKRHGCLTIYGIDLTENRQWPLDTAYLSLQANHQTALAAMDGAEAIMGDWSQPVTQSVAQPVDQALSGHARILLRGHAGSGKTTLVQWLAVTTARQDRLTGALARLIGRVPFVLPLRTLTRKGAHLPTPADFLKAVGSPLTGAQPQGWADRVLAAGRGLLLIDGMDEVPEQERTRARGWLTDLLAAYPDNLCVVTSRPSAVRQDWLGTEHFTELTLMPMSRENLAVFVERWHAAAGADPALAATLLDSIRTKQDLSRLATNPLMCALICALHRERRGFLPRGRKALYDAALSMLLERRDRERDMAHAGLDLDEESQTELLQKLAYWLIRNGRSAMDRADALAQLERLLPAMPYVAQQGDADTVLRHLLNRSGLLLEPATDSIQFVHRTFQDYLGARAAVEERDFDLLLGQAHLDQWEDVLRMAVAHARPDERARLLRGLVERGDREPEHCIRLHLLAMACLEHAPKLDPRVRAEVEERAGRLIPPYNHEECMELAALGPIVLELLPGPAQLPDPALAPYVVRTAGLIGGDAAQACMVKYRSSEDVSVLFQLAQHWANFDTDSHAAEIIDGLRHRVDVAITVRSTAELTALLDLGGHSNVACVGDFTADQIVGHLGAMPIHRLRLAENSVLEGLEFLSHFPDLRQLSLHGCPAVTSLEPLRGLPLENLVVSETPVQDSGALRTLRALKVVSLRTLTAARDLADLSREAPLECIFPPVDTPGLAPLREFPQLNQVGLDLETDLDAKDWHVLAQLSALKYVSVNSRELVSLTASGVSLQKVESVFVKGDLLPVDTRALAEPLPALRNFHVSGASEIDLAPLVDCPTLKTVHVMDTFKVRHADALPAHIKLTFTPRPSRQT</sequence>
<dbReference type="PANTHER" id="PTHR46844">
    <property type="entry name" value="SLR5058 PROTEIN"/>
    <property type="match status" value="1"/>
</dbReference>
<dbReference type="SUPFAM" id="SSF52047">
    <property type="entry name" value="RNI-like"/>
    <property type="match status" value="1"/>
</dbReference>
<proteinExistence type="predicted"/>
<dbReference type="InterPro" id="IPR007111">
    <property type="entry name" value="NACHT_NTPase"/>
</dbReference>
<keyword evidence="1" id="KW-0547">Nucleotide-binding</keyword>
<keyword evidence="2" id="KW-0067">ATP-binding</keyword>
<dbReference type="Gene3D" id="3.40.50.300">
    <property type="entry name" value="P-loop containing nucleotide triphosphate hydrolases"/>
    <property type="match status" value="1"/>
</dbReference>
<feature type="domain" description="NACHT" evidence="3">
    <location>
        <begin position="270"/>
        <end position="600"/>
    </location>
</feature>
<dbReference type="Pfam" id="PF22733">
    <property type="entry name" value="NNH1"/>
    <property type="match status" value="1"/>
</dbReference>
<dbReference type="PROSITE" id="PS50837">
    <property type="entry name" value="NACHT"/>
    <property type="match status" value="1"/>
</dbReference>